<comment type="subcellular location">
    <subcellularLocation>
        <location evidence="1">Membrane</location>
        <topology evidence="1">Single-pass membrane protein</topology>
    </subcellularLocation>
</comment>
<dbReference type="Proteomes" id="UP000320176">
    <property type="component" value="Unassembled WGS sequence"/>
</dbReference>
<name>A0A5C6AQ27_9BACT</name>
<keyword evidence="4" id="KW-1133">Transmembrane helix</keyword>
<dbReference type="Pfam" id="PF04011">
    <property type="entry name" value="LemA"/>
    <property type="match status" value="1"/>
</dbReference>
<organism evidence="6 7">
    <name type="scientific">Stieleria varia</name>
    <dbReference type="NCBI Taxonomy" id="2528005"/>
    <lineage>
        <taxon>Bacteria</taxon>
        <taxon>Pseudomonadati</taxon>
        <taxon>Planctomycetota</taxon>
        <taxon>Planctomycetia</taxon>
        <taxon>Pirellulales</taxon>
        <taxon>Pirellulaceae</taxon>
        <taxon>Stieleria</taxon>
    </lineage>
</organism>
<proteinExistence type="inferred from homology"/>
<evidence type="ECO:0000256" key="4">
    <source>
        <dbReference type="ARBA" id="ARBA00022989"/>
    </source>
</evidence>
<dbReference type="InterPro" id="IPR007156">
    <property type="entry name" value="MamQ_LemA"/>
</dbReference>
<keyword evidence="5" id="KW-0472">Membrane</keyword>
<gene>
    <name evidence="6" type="ORF">Pla52n_31920</name>
</gene>
<dbReference type="GO" id="GO:0016020">
    <property type="term" value="C:membrane"/>
    <property type="evidence" value="ECO:0007669"/>
    <property type="project" value="UniProtKB-SubCell"/>
</dbReference>
<dbReference type="EMBL" id="SJPN01000004">
    <property type="protein sequence ID" value="TWU02143.1"/>
    <property type="molecule type" value="Genomic_DNA"/>
</dbReference>
<protein>
    <submittedName>
        <fullName evidence="6">LemA family protein</fullName>
    </submittedName>
</protein>
<comment type="similarity">
    <text evidence="2">Belongs to the LemA family.</text>
</comment>
<dbReference type="AlphaFoldDB" id="A0A5C6AQ27"/>
<accession>A0A5C6AQ27</accession>
<keyword evidence="3" id="KW-0812">Transmembrane</keyword>
<evidence type="ECO:0000256" key="5">
    <source>
        <dbReference type="ARBA" id="ARBA00023136"/>
    </source>
</evidence>
<dbReference type="SUPFAM" id="SSF140478">
    <property type="entry name" value="LemA-like"/>
    <property type="match status" value="1"/>
</dbReference>
<evidence type="ECO:0000313" key="6">
    <source>
        <dbReference type="EMBL" id="TWU02143.1"/>
    </source>
</evidence>
<dbReference type="OrthoDB" id="9804152at2"/>
<sequence length="205" mass="21914">MVPGIVLACVAGVALGLAGFVVKIYNLLVSSSQQATNGFAQIEVQLKRRHDLIPSLVEATRAFLGHERETLEAVIKARQQASSNLANASGNLTDATAMKGLATSEGALMGAMGRLSMVIESYPDLKANETVANLMEELTSTENRISFARQLYNDLATNFNIQRRCFPTVVVASSVGFGQDLSMLQFDDSAELQHAPKVELVAAGV</sequence>
<evidence type="ECO:0000313" key="7">
    <source>
        <dbReference type="Proteomes" id="UP000320176"/>
    </source>
</evidence>
<dbReference type="PANTHER" id="PTHR34478:SF1">
    <property type="entry name" value="PROTEIN LEMA"/>
    <property type="match status" value="1"/>
</dbReference>
<dbReference type="PANTHER" id="PTHR34478">
    <property type="entry name" value="PROTEIN LEMA"/>
    <property type="match status" value="1"/>
</dbReference>
<comment type="caution">
    <text evidence="6">The sequence shown here is derived from an EMBL/GenBank/DDBJ whole genome shotgun (WGS) entry which is preliminary data.</text>
</comment>
<evidence type="ECO:0000256" key="3">
    <source>
        <dbReference type="ARBA" id="ARBA00022692"/>
    </source>
</evidence>
<reference evidence="6 7" key="1">
    <citation type="submission" date="2019-02" db="EMBL/GenBank/DDBJ databases">
        <title>Deep-cultivation of Planctomycetes and their phenomic and genomic characterization uncovers novel biology.</title>
        <authorList>
            <person name="Wiegand S."/>
            <person name="Jogler M."/>
            <person name="Boedeker C."/>
            <person name="Pinto D."/>
            <person name="Vollmers J."/>
            <person name="Rivas-Marin E."/>
            <person name="Kohn T."/>
            <person name="Peeters S.H."/>
            <person name="Heuer A."/>
            <person name="Rast P."/>
            <person name="Oberbeckmann S."/>
            <person name="Bunk B."/>
            <person name="Jeske O."/>
            <person name="Meyerdierks A."/>
            <person name="Storesund J.E."/>
            <person name="Kallscheuer N."/>
            <person name="Luecker S."/>
            <person name="Lage O.M."/>
            <person name="Pohl T."/>
            <person name="Merkel B.J."/>
            <person name="Hornburger P."/>
            <person name="Mueller R.-W."/>
            <person name="Bruemmer F."/>
            <person name="Labrenz M."/>
            <person name="Spormann A.M."/>
            <person name="Op Den Camp H."/>
            <person name="Overmann J."/>
            <person name="Amann R."/>
            <person name="Jetten M.S.M."/>
            <person name="Mascher T."/>
            <person name="Medema M.H."/>
            <person name="Devos D.P."/>
            <person name="Kaster A.-K."/>
            <person name="Ovreas L."/>
            <person name="Rohde M."/>
            <person name="Galperin M.Y."/>
            <person name="Jogler C."/>
        </authorList>
    </citation>
    <scope>NUCLEOTIDE SEQUENCE [LARGE SCALE GENOMIC DNA]</scope>
    <source>
        <strain evidence="6 7">Pla52n</strain>
    </source>
</reference>
<evidence type="ECO:0000256" key="1">
    <source>
        <dbReference type="ARBA" id="ARBA00004167"/>
    </source>
</evidence>
<keyword evidence="7" id="KW-1185">Reference proteome</keyword>
<dbReference type="Gene3D" id="1.20.1440.20">
    <property type="entry name" value="LemA-like domain"/>
    <property type="match status" value="1"/>
</dbReference>
<dbReference type="RefSeq" id="WP_146520522.1">
    <property type="nucleotide sequence ID" value="NZ_CP151726.1"/>
</dbReference>
<dbReference type="InterPro" id="IPR023353">
    <property type="entry name" value="LemA-like_dom_sf"/>
</dbReference>
<evidence type="ECO:0000256" key="2">
    <source>
        <dbReference type="ARBA" id="ARBA00008854"/>
    </source>
</evidence>